<dbReference type="Proteomes" id="UP000241639">
    <property type="component" value="Unassembled WGS sequence"/>
</dbReference>
<dbReference type="AlphaFoldDB" id="A0A2T4ZCQ0"/>
<organism evidence="1 2">
    <name type="scientific">Desmospora activa DSM 45169</name>
    <dbReference type="NCBI Taxonomy" id="1121389"/>
    <lineage>
        <taxon>Bacteria</taxon>
        <taxon>Bacillati</taxon>
        <taxon>Bacillota</taxon>
        <taxon>Bacilli</taxon>
        <taxon>Bacillales</taxon>
        <taxon>Thermoactinomycetaceae</taxon>
        <taxon>Desmospora</taxon>
    </lineage>
</organism>
<evidence type="ECO:0000313" key="2">
    <source>
        <dbReference type="Proteomes" id="UP000241639"/>
    </source>
</evidence>
<accession>A0A2T4ZCQ0</accession>
<evidence type="ECO:0000313" key="1">
    <source>
        <dbReference type="EMBL" id="PTM59663.1"/>
    </source>
</evidence>
<protein>
    <submittedName>
        <fullName evidence="1">Uncharacterized protein</fullName>
    </submittedName>
</protein>
<sequence length="80" mass="9250">MPISKYYALLRLKVGNDCLMMPAVSAVFTTIKGKVRSICRVYPKTAKESVPHYKLNRYPTHQIVSTDHKKSKSHCRNRQE</sequence>
<reference evidence="1 2" key="1">
    <citation type="submission" date="2018-04" db="EMBL/GenBank/DDBJ databases">
        <title>Genomic Encyclopedia of Archaeal and Bacterial Type Strains, Phase II (KMG-II): from individual species to whole genera.</title>
        <authorList>
            <person name="Goeker M."/>
        </authorList>
    </citation>
    <scope>NUCLEOTIDE SEQUENCE [LARGE SCALE GENOMIC DNA]</scope>
    <source>
        <strain evidence="1 2">DSM 45169</strain>
    </source>
</reference>
<gene>
    <name evidence="1" type="ORF">C8J48_2292</name>
</gene>
<name>A0A2T4ZCQ0_9BACL</name>
<comment type="caution">
    <text evidence="1">The sequence shown here is derived from an EMBL/GenBank/DDBJ whole genome shotgun (WGS) entry which is preliminary data.</text>
</comment>
<dbReference type="EMBL" id="PZZP01000001">
    <property type="protein sequence ID" value="PTM59663.1"/>
    <property type="molecule type" value="Genomic_DNA"/>
</dbReference>
<proteinExistence type="predicted"/>
<keyword evidence="2" id="KW-1185">Reference proteome</keyword>